<evidence type="ECO:0000313" key="3">
    <source>
        <dbReference type="EMBL" id="OYX33463.1"/>
    </source>
</evidence>
<comment type="caution">
    <text evidence="3">The sequence shown here is derived from an EMBL/GenBank/DDBJ whole genome shotgun (WGS) entry which is preliminary data.</text>
</comment>
<evidence type="ECO:0000256" key="1">
    <source>
        <dbReference type="ARBA" id="ARBA00008580"/>
    </source>
</evidence>
<dbReference type="Gene3D" id="6.10.10.120">
    <property type="entry name" value="Antitoxin ParD1-like"/>
    <property type="match status" value="1"/>
</dbReference>
<evidence type="ECO:0000256" key="2">
    <source>
        <dbReference type="ARBA" id="ARBA00022649"/>
    </source>
</evidence>
<dbReference type="NCBIfam" id="TIGR02606">
    <property type="entry name" value="antidote_CC2985"/>
    <property type="match status" value="1"/>
</dbReference>
<accession>A0A258FNK0</accession>
<comment type="similarity">
    <text evidence="1">Belongs to the ParD antitoxin family.</text>
</comment>
<dbReference type="Proteomes" id="UP000215595">
    <property type="component" value="Unassembled WGS sequence"/>
</dbReference>
<dbReference type="Pfam" id="PF03693">
    <property type="entry name" value="ParD_antitoxin"/>
    <property type="match status" value="1"/>
</dbReference>
<dbReference type="GO" id="GO:0006355">
    <property type="term" value="P:regulation of DNA-templated transcription"/>
    <property type="evidence" value="ECO:0007669"/>
    <property type="project" value="InterPro"/>
</dbReference>
<dbReference type="EMBL" id="NCEB01000016">
    <property type="protein sequence ID" value="OYX33463.1"/>
    <property type="molecule type" value="Genomic_DNA"/>
</dbReference>
<name>A0A258FNK0_9CAUL</name>
<dbReference type="SUPFAM" id="SSF47598">
    <property type="entry name" value="Ribbon-helix-helix"/>
    <property type="match status" value="1"/>
</dbReference>
<evidence type="ECO:0000313" key="4">
    <source>
        <dbReference type="Proteomes" id="UP000215595"/>
    </source>
</evidence>
<protein>
    <submittedName>
        <fullName evidence="3">Addiction module antitoxin</fullName>
    </submittedName>
</protein>
<gene>
    <name evidence="3" type="ORF">B7Z01_08955</name>
</gene>
<dbReference type="PANTHER" id="PTHR36582:SF2">
    <property type="entry name" value="ANTITOXIN PARD"/>
    <property type="match status" value="1"/>
</dbReference>
<organism evidence="3 4">
    <name type="scientific">Brevundimonas subvibrioides</name>
    <dbReference type="NCBI Taxonomy" id="74313"/>
    <lineage>
        <taxon>Bacteria</taxon>
        <taxon>Pseudomonadati</taxon>
        <taxon>Pseudomonadota</taxon>
        <taxon>Alphaproteobacteria</taxon>
        <taxon>Caulobacterales</taxon>
        <taxon>Caulobacteraceae</taxon>
        <taxon>Brevundimonas</taxon>
    </lineage>
</organism>
<proteinExistence type="inferred from homology"/>
<dbReference type="InterPro" id="IPR022789">
    <property type="entry name" value="ParD"/>
</dbReference>
<dbReference type="AlphaFoldDB" id="A0A258FNK0"/>
<sequence>MASSVDLGTKLESVVSRLVANGRYNSRSEVMREGVRLIHERETRLAALDASIHRGLADAAAGRIVDLDEAARTLDDRYSGRSDSDDAV</sequence>
<dbReference type="PANTHER" id="PTHR36582">
    <property type="entry name" value="ANTITOXIN PARD"/>
    <property type="match status" value="1"/>
</dbReference>
<dbReference type="InterPro" id="IPR038296">
    <property type="entry name" value="ParD_sf"/>
</dbReference>
<keyword evidence="2" id="KW-1277">Toxin-antitoxin system</keyword>
<dbReference type="InterPro" id="IPR010985">
    <property type="entry name" value="Ribbon_hlx_hlx"/>
</dbReference>
<reference evidence="3 4" key="1">
    <citation type="submission" date="2017-03" db="EMBL/GenBank/DDBJ databases">
        <title>Lifting the veil on microbial sulfur biogeochemistry in mining wastewaters.</title>
        <authorList>
            <person name="Kantor R.S."/>
            <person name="Colenbrander Nelson T."/>
            <person name="Marshall S."/>
            <person name="Bennett D."/>
            <person name="Apte S."/>
            <person name="Camacho D."/>
            <person name="Thomas B.C."/>
            <person name="Warren L.A."/>
            <person name="Banfield J.F."/>
        </authorList>
    </citation>
    <scope>NUCLEOTIDE SEQUENCE [LARGE SCALE GENOMIC DNA]</scope>
    <source>
        <strain evidence="3">32-69-9</strain>
    </source>
</reference>